<evidence type="ECO:0000256" key="3">
    <source>
        <dbReference type="RuleBase" id="RU000363"/>
    </source>
</evidence>
<keyword evidence="6" id="KW-1185">Reference proteome</keyword>
<name>A0A3N2GRL5_9PSEU</name>
<dbReference type="InterPro" id="IPR057326">
    <property type="entry name" value="KR_dom"/>
</dbReference>
<comment type="caution">
    <text evidence="5">The sequence shown here is derived from an EMBL/GenBank/DDBJ whole genome shotgun (WGS) entry which is preliminary data.</text>
</comment>
<evidence type="ECO:0000256" key="2">
    <source>
        <dbReference type="ARBA" id="ARBA00023002"/>
    </source>
</evidence>
<evidence type="ECO:0000256" key="1">
    <source>
        <dbReference type="ARBA" id="ARBA00006484"/>
    </source>
</evidence>
<dbReference type="InterPro" id="IPR002347">
    <property type="entry name" value="SDR_fam"/>
</dbReference>
<dbReference type="InterPro" id="IPR051911">
    <property type="entry name" value="SDR_oxidoreductase"/>
</dbReference>
<dbReference type="PANTHER" id="PTHR43976:SF16">
    <property type="entry name" value="SHORT-CHAIN DEHYDROGENASE_REDUCTASE FAMILY PROTEIN"/>
    <property type="match status" value="1"/>
</dbReference>
<feature type="domain" description="Ketoreductase" evidence="4">
    <location>
        <begin position="2"/>
        <end position="174"/>
    </location>
</feature>
<evidence type="ECO:0000259" key="4">
    <source>
        <dbReference type="SMART" id="SM00822"/>
    </source>
</evidence>
<dbReference type="GeneID" id="301842619"/>
<dbReference type="AlphaFoldDB" id="A0A3N2GRL5"/>
<dbReference type="InterPro" id="IPR036291">
    <property type="entry name" value="NAD(P)-bd_dom_sf"/>
</dbReference>
<dbReference type="PRINTS" id="PR00080">
    <property type="entry name" value="SDRFAMILY"/>
</dbReference>
<dbReference type="Proteomes" id="UP000274843">
    <property type="component" value="Unassembled WGS sequence"/>
</dbReference>
<evidence type="ECO:0000313" key="5">
    <source>
        <dbReference type="EMBL" id="ROS38879.1"/>
    </source>
</evidence>
<dbReference type="PRINTS" id="PR00081">
    <property type="entry name" value="GDHRDH"/>
</dbReference>
<dbReference type="GO" id="GO:0016491">
    <property type="term" value="F:oxidoreductase activity"/>
    <property type="evidence" value="ECO:0007669"/>
    <property type="project" value="UniProtKB-KW"/>
</dbReference>
<dbReference type="SMART" id="SM00822">
    <property type="entry name" value="PKS_KR"/>
    <property type="match status" value="1"/>
</dbReference>
<organism evidence="5 6">
    <name type="scientific">Amycolatopsis thermoflava</name>
    <dbReference type="NCBI Taxonomy" id="84480"/>
    <lineage>
        <taxon>Bacteria</taxon>
        <taxon>Bacillati</taxon>
        <taxon>Actinomycetota</taxon>
        <taxon>Actinomycetes</taxon>
        <taxon>Pseudonocardiales</taxon>
        <taxon>Pseudonocardiaceae</taxon>
        <taxon>Amycolatopsis</taxon>
        <taxon>Amycolatopsis methanolica group</taxon>
    </lineage>
</organism>
<dbReference type="Pfam" id="PF00106">
    <property type="entry name" value="adh_short"/>
    <property type="match status" value="1"/>
</dbReference>
<keyword evidence="2" id="KW-0560">Oxidoreductase</keyword>
<dbReference type="RefSeq" id="WP_123683123.1">
    <property type="nucleotide sequence ID" value="NZ_RKHY01000001.1"/>
</dbReference>
<proteinExistence type="inferred from homology"/>
<dbReference type="EMBL" id="RKHY01000001">
    <property type="protein sequence ID" value="ROS38879.1"/>
    <property type="molecule type" value="Genomic_DNA"/>
</dbReference>
<dbReference type="CDD" id="cd05374">
    <property type="entry name" value="17beta-HSD-like_SDR_c"/>
    <property type="match status" value="1"/>
</dbReference>
<dbReference type="SUPFAM" id="SSF51735">
    <property type="entry name" value="NAD(P)-binding Rossmann-fold domains"/>
    <property type="match status" value="1"/>
</dbReference>
<dbReference type="InterPro" id="IPR020904">
    <property type="entry name" value="Sc_DH/Rdtase_CS"/>
</dbReference>
<evidence type="ECO:0000313" key="6">
    <source>
        <dbReference type="Proteomes" id="UP000274843"/>
    </source>
</evidence>
<accession>A0A3N2GRL5</accession>
<comment type="similarity">
    <text evidence="1 3">Belongs to the short-chain dehydrogenases/reductases (SDR) family.</text>
</comment>
<dbReference type="PROSITE" id="PS00061">
    <property type="entry name" value="ADH_SHORT"/>
    <property type="match status" value="1"/>
</dbReference>
<gene>
    <name evidence="5" type="ORF">EDD35_1167</name>
</gene>
<protein>
    <submittedName>
        <fullName evidence="5">Short-subunit dehydrogenase</fullName>
    </submittedName>
</protein>
<dbReference type="PANTHER" id="PTHR43976">
    <property type="entry name" value="SHORT CHAIN DEHYDROGENASE"/>
    <property type="match status" value="1"/>
</dbReference>
<reference evidence="5 6" key="1">
    <citation type="submission" date="2018-11" db="EMBL/GenBank/DDBJ databases">
        <title>Sequencing the genomes of 1000 actinobacteria strains.</title>
        <authorList>
            <person name="Klenk H.-P."/>
        </authorList>
    </citation>
    <scope>NUCLEOTIDE SEQUENCE [LARGE SCALE GENOMIC DNA]</scope>
    <source>
        <strain evidence="5 6">DSM 44348</strain>
    </source>
</reference>
<dbReference type="Gene3D" id="3.40.50.720">
    <property type="entry name" value="NAD(P)-binding Rossmann-like Domain"/>
    <property type="match status" value="1"/>
</dbReference>
<sequence>MKTWLITGASGGFGTAIARQALAAGDAVVATARRPERVRLAGERLLVLPLDVTDEEAACAAAGRAVERFGRIDVLVSNAGRGLFGAVEETSPAEARELFDTNVFGVLAVTRAVLPVMRAQRSGHLLAISSMGGFSAGAGFGVYAASKFAVEALHEALREELAPFGVRVTIVEPGVFDTGFSGASAQVAQKIDAYAAPDYTDDDGDPPGDPADAAAAIVAVAGAADAPLRLPLGRDAIARIRAKLDQVAGDLGTT</sequence>